<gene>
    <name evidence="1" type="ORF">KR51_00007150</name>
</gene>
<name>U5DLU3_9CHRO</name>
<dbReference type="EMBL" id="ASSJ01000015">
    <property type="protein sequence ID" value="ERN42621.1"/>
    <property type="molecule type" value="Genomic_DNA"/>
</dbReference>
<dbReference type="InParanoid" id="U5DLU3"/>
<proteinExistence type="predicted"/>
<organism evidence="1 2">
    <name type="scientific">Rubidibacter lacunae KORDI 51-2</name>
    <dbReference type="NCBI Taxonomy" id="582515"/>
    <lineage>
        <taxon>Bacteria</taxon>
        <taxon>Bacillati</taxon>
        <taxon>Cyanobacteriota</taxon>
        <taxon>Cyanophyceae</taxon>
        <taxon>Oscillatoriophycideae</taxon>
        <taxon>Chroococcales</taxon>
        <taxon>Aphanothecaceae</taxon>
        <taxon>Rubidibacter</taxon>
    </lineage>
</organism>
<dbReference type="STRING" id="582515.KR51_00007150"/>
<accession>U5DLU3</accession>
<dbReference type="Proteomes" id="UP000016960">
    <property type="component" value="Unassembled WGS sequence"/>
</dbReference>
<evidence type="ECO:0000313" key="1">
    <source>
        <dbReference type="EMBL" id="ERN42621.1"/>
    </source>
</evidence>
<reference evidence="1 2" key="1">
    <citation type="submission" date="2013-05" db="EMBL/GenBank/DDBJ databases">
        <title>Draft genome sequence of Rubidibacter lacunae KORDI 51-2.</title>
        <authorList>
            <person name="Choi D.H."/>
            <person name="Noh J.H."/>
            <person name="Kwon K.-K."/>
            <person name="Lee J.-H."/>
            <person name="Ryu J.-Y."/>
        </authorList>
    </citation>
    <scope>NUCLEOTIDE SEQUENCE [LARGE SCALE GENOMIC DNA]</scope>
    <source>
        <strain evidence="1 2">KORDI 51-2</strain>
    </source>
</reference>
<protein>
    <submittedName>
        <fullName evidence="1">Uncharacterized protein</fullName>
    </submittedName>
</protein>
<dbReference type="AlphaFoldDB" id="U5DLU3"/>
<keyword evidence="2" id="KW-1185">Reference proteome</keyword>
<comment type="caution">
    <text evidence="1">The sequence shown here is derived from an EMBL/GenBank/DDBJ whole genome shotgun (WGS) entry which is preliminary data.</text>
</comment>
<evidence type="ECO:0000313" key="2">
    <source>
        <dbReference type="Proteomes" id="UP000016960"/>
    </source>
</evidence>
<sequence>MSESPGPVRVDRLDHLILIVADFVRACSFDEGVLDMQAITFGNNKRALDFGLPTGQEQPNPE</sequence>